<feature type="transmembrane region" description="Helical" evidence="8">
    <location>
        <begin position="53"/>
        <end position="72"/>
    </location>
</feature>
<keyword evidence="11" id="KW-1185">Reference proteome</keyword>
<dbReference type="InterPro" id="IPR020846">
    <property type="entry name" value="MFS_dom"/>
</dbReference>
<feature type="transmembrane region" description="Helical" evidence="8">
    <location>
        <begin position="479"/>
        <end position="500"/>
    </location>
</feature>
<evidence type="ECO:0000256" key="3">
    <source>
        <dbReference type="ARBA" id="ARBA00022448"/>
    </source>
</evidence>
<evidence type="ECO:0000256" key="5">
    <source>
        <dbReference type="ARBA" id="ARBA00022692"/>
    </source>
</evidence>
<dbReference type="CDD" id="cd17346">
    <property type="entry name" value="MFS_DtpA_like"/>
    <property type="match status" value="1"/>
</dbReference>
<evidence type="ECO:0000256" key="6">
    <source>
        <dbReference type="ARBA" id="ARBA00022989"/>
    </source>
</evidence>
<comment type="subcellular location">
    <subcellularLocation>
        <location evidence="1">Cell membrane</location>
        <topology evidence="1">Multi-pass membrane protein</topology>
    </subcellularLocation>
</comment>
<dbReference type="GO" id="GO:0006857">
    <property type="term" value="P:oligopeptide transport"/>
    <property type="evidence" value="ECO:0007669"/>
    <property type="project" value="InterPro"/>
</dbReference>
<dbReference type="GO" id="GO:0005886">
    <property type="term" value="C:plasma membrane"/>
    <property type="evidence" value="ECO:0007669"/>
    <property type="project" value="UniProtKB-SubCell"/>
</dbReference>
<dbReference type="PROSITE" id="PS01022">
    <property type="entry name" value="PTR2_1"/>
    <property type="match status" value="1"/>
</dbReference>
<name>A0A7J5B910_9MICO</name>
<keyword evidence="6 8" id="KW-1133">Transmembrane helix</keyword>
<keyword evidence="5 8" id="KW-0812">Transmembrane</keyword>
<dbReference type="SUPFAM" id="SSF103473">
    <property type="entry name" value="MFS general substrate transporter"/>
    <property type="match status" value="1"/>
</dbReference>
<feature type="transmembrane region" description="Helical" evidence="8">
    <location>
        <begin position="384"/>
        <end position="403"/>
    </location>
</feature>
<feature type="transmembrane region" description="Helical" evidence="8">
    <location>
        <begin position="247"/>
        <end position="271"/>
    </location>
</feature>
<protein>
    <submittedName>
        <fullName evidence="10">MFS transporter</fullName>
    </submittedName>
</protein>
<dbReference type="InterPro" id="IPR000109">
    <property type="entry name" value="POT_fam"/>
</dbReference>
<dbReference type="PANTHER" id="PTHR23517:SF15">
    <property type="entry name" value="PROTON-DEPENDENT OLIGOPEPTIDE FAMILY TRANSPORT PROTEIN"/>
    <property type="match status" value="1"/>
</dbReference>
<feature type="transmembrane region" description="Helical" evidence="8">
    <location>
        <begin position="352"/>
        <end position="372"/>
    </location>
</feature>
<keyword evidence="7 8" id="KW-0472">Membrane</keyword>
<dbReference type="NCBIfam" id="TIGR00924">
    <property type="entry name" value="yjdL_sub1_fam"/>
    <property type="match status" value="1"/>
</dbReference>
<feature type="domain" description="Major facilitator superfamily (MFS) profile" evidence="9">
    <location>
        <begin position="44"/>
        <end position="504"/>
    </location>
</feature>
<feature type="transmembrane region" description="Helical" evidence="8">
    <location>
        <begin position="118"/>
        <end position="135"/>
    </location>
</feature>
<dbReference type="EMBL" id="WBKB01000012">
    <property type="protein sequence ID" value="KAB1640850.1"/>
    <property type="molecule type" value="Genomic_DNA"/>
</dbReference>
<keyword evidence="3" id="KW-0813">Transport</keyword>
<dbReference type="GO" id="GO:1904680">
    <property type="term" value="F:peptide transmembrane transporter activity"/>
    <property type="evidence" value="ECO:0007669"/>
    <property type="project" value="InterPro"/>
</dbReference>
<feature type="transmembrane region" description="Helical" evidence="8">
    <location>
        <begin position="84"/>
        <end position="106"/>
    </location>
</feature>
<feature type="transmembrane region" description="Helical" evidence="8">
    <location>
        <begin position="277"/>
        <end position="296"/>
    </location>
</feature>
<dbReference type="AlphaFoldDB" id="A0A7J5B910"/>
<dbReference type="RefSeq" id="WP_158053411.1">
    <property type="nucleotide sequence ID" value="NZ_WBKB01000012.1"/>
</dbReference>
<dbReference type="OrthoDB" id="9772725at2"/>
<dbReference type="PROSITE" id="PS50850">
    <property type="entry name" value="MFS"/>
    <property type="match status" value="1"/>
</dbReference>
<dbReference type="InterPro" id="IPR005279">
    <property type="entry name" value="Dipep/tripep_permease"/>
</dbReference>
<dbReference type="InterPro" id="IPR036259">
    <property type="entry name" value="MFS_trans_sf"/>
</dbReference>
<reference evidence="10 11" key="1">
    <citation type="submission" date="2019-09" db="EMBL/GenBank/DDBJ databases">
        <title>Phylogeny of genus Pseudoclavibacter and closely related genus.</title>
        <authorList>
            <person name="Li Y."/>
        </authorList>
    </citation>
    <scope>NUCLEOTIDE SEQUENCE [LARGE SCALE GENOMIC DNA]</scope>
    <source>
        <strain evidence="10 11">KCTC 13959</strain>
    </source>
</reference>
<evidence type="ECO:0000259" key="9">
    <source>
        <dbReference type="PROSITE" id="PS50850"/>
    </source>
</evidence>
<keyword evidence="4" id="KW-1003">Cell membrane</keyword>
<evidence type="ECO:0000313" key="11">
    <source>
        <dbReference type="Proteomes" id="UP000433493"/>
    </source>
</evidence>
<dbReference type="Proteomes" id="UP000433493">
    <property type="component" value="Unassembled WGS sequence"/>
</dbReference>
<feature type="transmembrane region" description="Helical" evidence="8">
    <location>
        <begin position="454"/>
        <end position="473"/>
    </location>
</feature>
<dbReference type="PANTHER" id="PTHR23517">
    <property type="entry name" value="RESISTANCE PROTEIN MDTM, PUTATIVE-RELATED-RELATED"/>
    <property type="match status" value="1"/>
</dbReference>
<accession>A0A7J5B910</accession>
<dbReference type="Pfam" id="PF00854">
    <property type="entry name" value="PTR2"/>
    <property type="match status" value="1"/>
</dbReference>
<evidence type="ECO:0000256" key="8">
    <source>
        <dbReference type="SAM" id="Phobius"/>
    </source>
</evidence>
<comment type="caution">
    <text evidence="10">The sequence shown here is derived from an EMBL/GenBank/DDBJ whole genome shotgun (WGS) entry which is preliminary data.</text>
</comment>
<feature type="transmembrane region" description="Helical" evidence="8">
    <location>
        <begin position="415"/>
        <end position="442"/>
    </location>
</feature>
<dbReference type="InterPro" id="IPR050171">
    <property type="entry name" value="MFS_Transporters"/>
</dbReference>
<comment type="similarity">
    <text evidence="2">Belongs to the major facilitator superfamily. Proton-dependent oligopeptide transporter (POT/PTR) (TC 2.A.17) family.</text>
</comment>
<dbReference type="InterPro" id="IPR018456">
    <property type="entry name" value="PTR2_symporter_CS"/>
</dbReference>
<proteinExistence type="inferred from homology"/>
<evidence type="ECO:0000256" key="7">
    <source>
        <dbReference type="ARBA" id="ARBA00023136"/>
    </source>
</evidence>
<gene>
    <name evidence="10" type="ORF">F8O05_14225</name>
</gene>
<sequence length="511" mass="54729">MSETTSVNTHEQGGEDLTRVVDVRISAKDRAIMEDRRFFGQPMPLLYIFSLEFWERFSFYGLQSILAIYLYFSVTEGGLGLSPGVAVGIVAAYGGTVYVATLLGAWVSDRLFGTERTVFYSAVMVVIGHLALAFFPGMGGLLVALVFTAFGGGGVKANAAALVGALYVENSQRKDAGFVIYYMSITIGAGLGPILTGLAQSELGFHYGFGLAAIGMTLGIIIYIFTKKHLPDSATLVPNPLSPKARWTPLFVAVIVIAAIAIALITGILNFGNVSQWLTGISILLIVLFYGVFLTSKQITKVERSRTIAFIPSLVSTAILFALNFQIFGLLATYTDTSVNRMIGNWEMPISWVIGIYAVCITATAPFLSALWTKLRNRQPSSAFKLGLGLPVMGLAFLVYLPFANATEPNATPLIWVSVSMFLIGLGELLVGPVGVSLATTVAPKAFKAQTIGVYYLSIALGSALSGVLGQFYDPANQTPYWITMGAIGFVAGAAQMAIAKPTTRRMLQSD</sequence>
<feature type="transmembrane region" description="Helical" evidence="8">
    <location>
        <begin position="308"/>
        <end position="332"/>
    </location>
</feature>
<evidence type="ECO:0000256" key="2">
    <source>
        <dbReference type="ARBA" id="ARBA00005982"/>
    </source>
</evidence>
<evidence type="ECO:0000313" key="10">
    <source>
        <dbReference type="EMBL" id="KAB1640850.1"/>
    </source>
</evidence>
<feature type="transmembrane region" description="Helical" evidence="8">
    <location>
        <begin position="179"/>
        <end position="199"/>
    </location>
</feature>
<dbReference type="Gene3D" id="1.20.1250.20">
    <property type="entry name" value="MFS general substrate transporter like domains"/>
    <property type="match status" value="1"/>
</dbReference>
<evidence type="ECO:0000256" key="4">
    <source>
        <dbReference type="ARBA" id="ARBA00022475"/>
    </source>
</evidence>
<feature type="transmembrane region" description="Helical" evidence="8">
    <location>
        <begin position="205"/>
        <end position="226"/>
    </location>
</feature>
<organism evidence="10 11">
    <name type="scientific">Gulosibacter chungangensis</name>
    <dbReference type="NCBI Taxonomy" id="979746"/>
    <lineage>
        <taxon>Bacteria</taxon>
        <taxon>Bacillati</taxon>
        <taxon>Actinomycetota</taxon>
        <taxon>Actinomycetes</taxon>
        <taxon>Micrococcales</taxon>
        <taxon>Microbacteriaceae</taxon>
        <taxon>Gulosibacter</taxon>
    </lineage>
</organism>
<feature type="transmembrane region" description="Helical" evidence="8">
    <location>
        <begin position="141"/>
        <end position="167"/>
    </location>
</feature>
<evidence type="ECO:0000256" key="1">
    <source>
        <dbReference type="ARBA" id="ARBA00004651"/>
    </source>
</evidence>